<dbReference type="PROSITE" id="PS50943">
    <property type="entry name" value="HTH_CROC1"/>
    <property type="match status" value="1"/>
</dbReference>
<organism evidence="3">
    <name type="scientific">bioreactor metagenome</name>
    <dbReference type="NCBI Taxonomy" id="1076179"/>
    <lineage>
        <taxon>unclassified sequences</taxon>
        <taxon>metagenomes</taxon>
        <taxon>ecological metagenomes</taxon>
    </lineage>
</organism>
<evidence type="ECO:0000313" key="3">
    <source>
        <dbReference type="EMBL" id="MPN27782.1"/>
    </source>
</evidence>
<dbReference type="PANTHER" id="PTHR46558">
    <property type="entry name" value="TRACRIPTIONAL REGULATORY PROTEIN-RELATED-RELATED"/>
    <property type="match status" value="1"/>
</dbReference>
<dbReference type="InterPro" id="IPR001387">
    <property type="entry name" value="Cro/C1-type_HTH"/>
</dbReference>
<dbReference type="Pfam" id="PF01381">
    <property type="entry name" value="HTH_3"/>
    <property type="match status" value="1"/>
</dbReference>
<keyword evidence="1" id="KW-0238">DNA-binding</keyword>
<dbReference type="CDD" id="cd00093">
    <property type="entry name" value="HTH_XRE"/>
    <property type="match status" value="1"/>
</dbReference>
<dbReference type="GO" id="GO:0003677">
    <property type="term" value="F:DNA binding"/>
    <property type="evidence" value="ECO:0007669"/>
    <property type="project" value="UniProtKB-KW"/>
</dbReference>
<dbReference type="SUPFAM" id="SSF47413">
    <property type="entry name" value="lambda repressor-like DNA-binding domains"/>
    <property type="match status" value="1"/>
</dbReference>
<gene>
    <name evidence="3" type="ORF">SDC9_175216</name>
</gene>
<name>A0A645GPE5_9ZZZZ</name>
<evidence type="ECO:0000259" key="2">
    <source>
        <dbReference type="PROSITE" id="PS50943"/>
    </source>
</evidence>
<proteinExistence type="predicted"/>
<dbReference type="SMART" id="SM00530">
    <property type="entry name" value="HTH_XRE"/>
    <property type="match status" value="1"/>
</dbReference>
<reference evidence="3" key="1">
    <citation type="submission" date="2019-08" db="EMBL/GenBank/DDBJ databases">
        <authorList>
            <person name="Kucharzyk K."/>
            <person name="Murdoch R.W."/>
            <person name="Higgins S."/>
            <person name="Loffler F."/>
        </authorList>
    </citation>
    <scope>NUCLEOTIDE SEQUENCE</scope>
</reference>
<comment type="caution">
    <text evidence="3">The sequence shown here is derived from an EMBL/GenBank/DDBJ whole genome shotgun (WGS) entry which is preliminary data.</text>
</comment>
<evidence type="ECO:0000256" key="1">
    <source>
        <dbReference type="ARBA" id="ARBA00023125"/>
    </source>
</evidence>
<dbReference type="AlphaFoldDB" id="A0A645GPE5"/>
<dbReference type="InterPro" id="IPR010982">
    <property type="entry name" value="Lambda_DNA-bd_dom_sf"/>
</dbReference>
<dbReference type="PANTHER" id="PTHR46558:SF11">
    <property type="entry name" value="HTH-TYPE TRANSCRIPTIONAL REGULATOR XRE"/>
    <property type="match status" value="1"/>
</dbReference>
<dbReference type="Gene3D" id="1.10.260.40">
    <property type="entry name" value="lambda repressor-like DNA-binding domains"/>
    <property type="match status" value="1"/>
</dbReference>
<sequence>MNKDISKRLINLRTSHYLTQEECATKVKVSLETVRQWENGELKPNSDDLIALARLYQCSIDELIHDPNENSNSFNGNLHINSNGIEISYNDKSIQIN</sequence>
<accession>A0A645GPE5</accession>
<dbReference type="EMBL" id="VSSQ01077793">
    <property type="protein sequence ID" value="MPN27782.1"/>
    <property type="molecule type" value="Genomic_DNA"/>
</dbReference>
<feature type="domain" description="HTH cro/C1-type" evidence="2">
    <location>
        <begin position="9"/>
        <end position="63"/>
    </location>
</feature>
<protein>
    <recommendedName>
        <fullName evidence="2">HTH cro/C1-type domain-containing protein</fullName>
    </recommendedName>
</protein>